<evidence type="ECO:0000256" key="3">
    <source>
        <dbReference type="ARBA" id="ARBA00008295"/>
    </source>
</evidence>
<dbReference type="GO" id="GO:0005198">
    <property type="term" value="F:structural molecule activity"/>
    <property type="evidence" value="ECO:0007669"/>
    <property type="project" value="InterPro"/>
</dbReference>
<dbReference type="GO" id="GO:0005886">
    <property type="term" value="C:plasma membrane"/>
    <property type="evidence" value="ECO:0007669"/>
    <property type="project" value="UniProtKB-SubCell"/>
</dbReference>
<dbReference type="Pfam" id="PF00822">
    <property type="entry name" value="PMP22_Claudin"/>
    <property type="match status" value="1"/>
</dbReference>
<keyword evidence="7" id="KW-0965">Cell junction</keyword>
<comment type="similarity">
    <text evidence="3">Belongs to the claudin family.</text>
</comment>
<evidence type="ECO:0000256" key="6">
    <source>
        <dbReference type="ARBA" id="ARBA00022692"/>
    </source>
</evidence>
<sequence>MNTGSKASTASEIIAFTVSISGWVLASSTLPADYRKASTTTTTYWAKQWKMCVTNSMGISNCRDFPSVLALDSYSQVCRGLMIVTASPGFSGSMFALFGMKGTKVGGSDKATAKIACLAGIVLTLSGLCPMTGCSLYANSVTVEFSGPLYVDQKYQLGAALFIGQAAASLCIIGAVIFCFSISDNNKKTTTTGPCLSCLLGQSITEEKEILKPQTIQISEIKCLHLKGALPQAAS</sequence>
<dbReference type="PANTHER" id="PTHR12002">
    <property type="entry name" value="CLAUDIN"/>
    <property type="match status" value="1"/>
</dbReference>
<dbReference type="InterPro" id="IPR006187">
    <property type="entry name" value="Claudin"/>
</dbReference>
<reference evidence="11" key="2">
    <citation type="submission" date="2025-09" db="UniProtKB">
        <authorList>
            <consortium name="Ensembl"/>
        </authorList>
    </citation>
    <scope>IDENTIFICATION</scope>
</reference>
<accession>A0A8C3WPM0</accession>
<dbReference type="PRINTS" id="PR01383">
    <property type="entry name" value="CLAUDIN10"/>
</dbReference>
<dbReference type="InterPro" id="IPR004031">
    <property type="entry name" value="PMP22/EMP/MP20/Claudin"/>
</dbReference>
<keyword evidence="4" id="KW-0796">Tight junction</keyword>
<dbReference type="GeneTree" id="ENSGT00940000155232"/>
<name>A0A8C3WPM0_9CETA</name>
<organism evidence="11 12">
    <name type="scientific">Catagonus wagneri</name>
    <name type="common">Chacoan peccary</name>
    <dbReference type="NCBI Taxonomy" id="51154"/>
    <lineage>
        <taxon>Eukaryota</taxon>
        <taxon>Metazoa</taxon>
        <taxon>Chordata</taxon>
        <taxon>Craniata</taxon>
        <taxon>Vertebrata</taxon>
        <taxon>Euteleostomi</taxon>
        <taxon>Mammalia</taxon>
        <taxon>Eutheria</taxon>
        <taxon>Laurasiatheria</taxon>
        <taxon>Artiodactyla</taxon>
        <taxon>Suina</taxon>
        <taxon>Tayassuidae</taxon>
        <taxon>Catagonus</taxon>
    </lineage>
</organism>
<evidence type="ECO:0000256" key="10">
    <source>
        <dbReference type="SAM" id="Phobius"/>
    </source>
</evidence>
<keyword evidence="9 10" id="KW-0472">Membrane</keyword>
<evidence type="ECO:0008006" key="13">
    <source>
        <dbReference type="Google" id="ProtNLM"/>
    </source>
</evidence>
<dbReference type="InterPro" id="IPR003554">
    <property type="entry name" value="Claudin10"/>
</dbReference>
<evidence type="ECO:0000256" key="7">
    <source>
        <dbReference type="ARBA" id="ARBA00022949"/>
    </source>
</evidence>
<keyword evidence="6 10" id="KW-0812">Transmembrane</keyword>
<feature type="transmembrane region" description="Helical" evidence="10">
    <location>
        <begin position="81"/>
        <end position="100"/>
    </location>
</feature>
<protein>
    <recommendedName>
        <fullName evidence="13">Claudin</fullName>
    </recommendedName>
</protein>
<dbReference type="Proteomes" id="UP000694540">
    <property type="component" value="Unplaced"/>
</dbReference>
<dbReference type="AlphaFoldDB" id="A0A8C3WPM0"/>
<evidence type="ECO:0000313" key="11">
    <source>
        <dbReference type="Ensembl" id="ENSCWAP00000015947.1"/>
    </source>
</evidence>
<evidence type="ECO:0000256" key="1">
    <source>
        <dbReference type="ARBA" id="ARBA00004435"/>
    </source>
</evidence>
<proteinExistence type="inferred from homology"/>
<keyword evidence="8 10" id="KW-1133">Transmembrane helix</keyword>
<comment type="subcellular location">
    <subcellularLocation>
        <location evidence="1">Cell junction</location>
        <location evidence="1">Tight junction</location>
    </subcellularLocation>
    <subcellularLocation>
        <location evidence="2">Cell membrane</location>
        <topology evidence="2">Multi-pass membrane protein</topology>
    </subcellularLocation>
</comment>
<dbReference type="GO" id="GO:0005923">
    <property type="term" value="C:bicellular tight junction"/>
    <property type="evidence" value="ECO:0007669"/>
    <property type="project" value="UniProtKB-SubCell"/>
</dbReference>
<feature type="transmembrane region" description="Helical" evidence="10">
    <location>
        <begin position="112"/>
        <end position="138"/>
    </location>
</feature>
<evidence type="ECO:0000313" key="12">
    <source>
        <dbReference type="Proteomes" id="UP000694540"/>
    </source>
</evidence>
<evidence type="ECO:0000256" key="4">
    <source>
        <dbReference type="ARBA" id="ARBA00022427"/>
    </source>
</evidence>
<dbReference type="PRINTS" id="PR01077">
    <property type="entry name" value="CLAUDIN"/>
</dbReference>
<evidence type="ECO:0000256" key="8">
    <source>
        <dbReference type="ARBA" id="ARBA00022989"/>
    </source>
</evidence>
<keyword evidence="5" id="KW-1003">Cell membrane</keyword>
<evidence type="ECO:0000256" key="5">
    <source>
        <dbReference type="ARBA" id="ARBA00022475"/>
    </source>
</evidence>
<dbReference type="Gene3D" id="1.20.140.150">
    <property type="match status" value="1"/>
</dbReference>
<feature type="transmembrane region" description="Helical" evidence="10">
    <location>
        <begin position="158"/>
        <end position="180"/>
    </location>
</feature>
<keyword evidence="12" id="KW-1185">Reference proteome</keyword>
<evidence type="ECO:0000256" key="9">
    <source>
        <dbReference type="ARBA" id="ARBA00023136"/>
    </source>
</evidence>
<reference evidence="11" key="1">
    <citation type="submission" date="2025-08" db="UniProtKB">
        <authorList>
            <consortium name="Ensembl"/>
        </authorList>
    </citation>
    <scope>IDENTIFICATION</scope>
</reference>
<dbReference type="Ensembl" id="ENSCWAT00000017309.1">
    <property type="protein sequence ID" value="ENSCWAP00000015947.1"/>
    <property type="gene ID" value="ENSCWAG00000012388.1"/>
</dbReference>
<evidence type="ECO:0000256" key="2">
    <source>
        <dbReference type="ARBA" id="ARBA00004651"/>
    </source>
</evidence>